<sequence>MNTPMPATSVSIRTFAESDTEQVIALWRDAFPEYRDATRPQRNPHLSIANKLTTQPELFFVAIEDGRVAGTVMAGYDGHRGWMYSLAVDSTLRRRGIGTLLVRHVEAALAARGCPKVNLQVLSAKGEIRGFYERLGYRMDEVVSLGKRLGALADNASTGHADPQPA</sequence>
<dbReference type="AlphaFoldDB" id="A0A4R8KNT9"/>
<dbReference type="OrthoDB" id="1821130at2"/>
<dbReference type="SUPFAM" id="SSF55729">
    <property type="entry name" value="Acyl-CoA N-acyltransferases (Nat)"/>
    <property type="match status" value="1"/>
</dbReference>
<proteinExistence type="predicted"/>
<dbReference type="RefSeq" id="WP_134197550.1">
    <property type="nucleotide sequence ID" value="NZ_JBHLUW010000060.1"/>
</dbReference>
<dbReference type="CDD" id="cd04301">
    <property type="entry name" value="NAT_SF"/>
    <property type="match status" value="1"/>
</dbReference>
<accession>A0A4R8KNT9</accession>
<keyword evidence="2" id="KW-0012">Acyltransferase</keyword>
<dbReference type="Gene3D" id="3.40.630.30">
    <property type="match status" value="1"/>
</dbReference>
<dbReference type="InterPro" id="IPR050832">
    <property type="entry name" value="Bact_Acetyltransf"/>
</dbReference>
<feature type="domain" description="N-acetyltransferase" evidence="3">
    <location>
        <begin position="10"/>
        <end position="154"/>
    </location>
</feature>
<organism evidence="4 5">
    <name type="scientific">Paraburkholderia rhizosphaerae</name>
    <dbReference type="NCBI Taxonomy" id="480658"/>
    <lineage>
        <taxon>Bacteria</taxon>
        <taxon>Pseudomonadati</taxon>
        <taxon>Pseudomonadota</taxon>
        <taxon>Betaproteobacteria</taxon>
        <taxon>Burkholderiales</taxon>
        <taxon>Burkholderiaceae</taxon>
        <taxon>Paraburkholderia</taxon>
    </lineage>
</organism>
<evidence type="ECO:0000256" key="2">
    <source>
        <dbReference type="ARBA" id="ARBA00023315"/>
    </source>
</evidence>
<dbReference type="Proteomes" id="UP000295509">
    <property type="component" value="Unassembled WGS sequence"/>
</dbReference>
<gene>
    <name evidence="4" type="ORF">BX592_1512</name>
</gene>
<dbReference type="PANTHER" id="PTHR43877">
    <property type="entry name" value="AMINOALKYLPHOSPHONATE N-ACETYLTRANSFERASE-RELATED-RELATED"/>
    <property type="match status" value="1"/>
</dbReference>
<evidence type="ECO:0000259" key="3">
    <source>
        <dbReference type="PROSITE" id="PS51186"/>
    </source>
</evidence>
<keyword evidence="5" id="KW-1185">Reference proteome</keyword>
<comment type="caution">
    <text evidence="4">The sequence shown here is derived from an EMBL/GenBank/DDBJ whole genome shotgun (WGS) entry which is preliminary data.</text>
</comment>
<evidence type="ECO:0000313" key="4">
    <source>
        <dbReference type="EMBL" id="TDY31276.1"/>
    </source>
</evidence>
<dbReference type="PROSITE" id="PS51186">
    <property type="entry name" value="GNAT"/>
    <property type="match status" value="1"/>
</dbReference>
<dbReference type="Pfam" id="PF00583">
    <property type="entry name" value="Acetyltransf_1"/>
    <property type="match status" value="1"/>
</dbReference>
<name>A0A4R8KNT9_9BURK</name>
<evidence type="ECO:0000313" key="5">
    <source>
        <dbReference type="Proteomes" id="UP000295509"/>
    </source>
</evidence>
<protein>
    <recommendedName>
        <fullName evidence="3">N-acetyltransferase domain-containing protein</fullName>
    </recommendedName>
</protein>
<dbReference type="GO" id="GO:0016747">
    <property type="term" value="F:acyltransferase activity, transferring groups other than amino-acyl groups"/>
    <property type="evidence" value="ECO:0007669"/>
    <property type="project" value="InterPro"/>
</dbReference>
<keyword evidence="1" id="KW-0808">Transferase</keyword>
<dbReference type="PANTHER" id="PTHR43877:SF1">
    <property type="entry name" value="ACETYLTRANSFERASE"/>
    <property type="match status" value="1"/>
</dbReference>
<dbReference type="InterPro" id="IPR000182">
    <property type="entry name" value="GNAT_dom"/>
</dbReference>
<reference evidence="4 5" key="1">
    <citation type="submission" date="2019-03" db="EMBL/GenBank/DDBJ databases">
        <title>Genomic Encyclopedia of Type Strains, Phase III (KMG-III): the genomes of soil and plant-associated and newly described type strains.</title>
        <authorList>
            <person name="Whitman W."/>
        </authorList>
    </citation>
    <scope>NUCLEOTIDE SEQUENCE [LARGE SCALE GENOMIC DNA]</scope>
    <source>
        <strain evidence="4 5">LMG 29544</strain>
    </source>
</reference>
<evidence type="ECO:0000256" key="1">
    <source>
        <dbReference type="ARBA" id="ARBA00022679"/>
    </source>
</evidence>
<dbReference type="InterPro" id="IPR016181">
    <property type="entry name" value="Acyl_CoA_acyltransferase"/>
</dbReference>
<dbReference type="EMBL" id="SORE01000051">
    <property type="protein sequence ID" value="TDY31276.1"/>
    <property type="molecule type" value="Genomic_DNA"/>
</dbReference>
<dbReference type="NCBIfam" id="NF002959">
    <property type="entry name" value="PRK03624.1"/>
    <property type="match status" value="1"/>
</dbReference>